<dbReference type="Proteomes" id="UP000734511">
    <property type="component" value="Unassembled WGS sequence"/>
</dbReference>
<evidence type="ECO:0000313" key="1">
    <source>
        <dbReference type="EMBL" id="NJP46793.1"/>
    </source>
</evidence>
<organism evidence="1 2">
    <name type="scientific">Actinacidiphila epipremni</name>
    <dbReference type="NCBI Taxonomy" id="2053013"/>
    <lineage>
        <taxon>Bacteria</taxon>
        <taxon>Bacillati</taxon>
        <taxon>Actinomycetota</taxon>
        <taxon>Actinomycetes</taxon>
        <taxon>Kitasatosporales</taxon>
        <taxon>Streptomycetaceae</taxon>
        <taxon>Actinacidiphila</taxon>
    </lineage>
</organism>
<dbReference type="Gene3D" id="3.30.70.1340">
    <property type="entry name" value="MTH889-like domain"/>
    <property type="match status" value="1"/>
</dbReference>
<dbReference type="InterPro" id="IPR023129">
    <property type="entry name" value="MTH889-like_dom_sf"/>
</dbReference>
<dbReference type="RefSeq" id="WP_167985643.1">
    <property type="nucleotide sequence ID" value="NZ_JAATEJ010000024.1"/>
</dbReference>
<protein>
    <submittedName>
        <fullName evidence="1">DUF211 domain-containing protein</fullName>
    </submittedName>
</protein>
<name>A0ABX0ZZF8_9ACTN</name>
<dbReference type="Pfam" id="PF02680">
    <property type="entry name" value="DUF211"/>
    <property type="match status" value="1"/>
</dbReference>
<sequence length="94" mass="10169">MPVRRLVMDVDKAISEPDLVDLARIVEALPGVNAVNITVTEIDIETVGTNMTVEGDDIEVEALVRAIEHTGAVVHSFDEIVAGDYLLNGTPRSR</sequence>
<comment type="caution">
    <text evidence="1">The sequence shown here is derived from an EMBL/GenBank/DDBJ whole genome shotgun (WGS) entry which is preliminary data.</text>
</comment>
<evidence type="ECO:0000313" key="2">
    <source>
        <dbReference type="Proteomes" id="UP000734511"/>
    </source>
</evidence>
<dbReference type="EMBL" id="JAATEJ010000024">
    <property type="protein sequence ID" value="NJP46793.1"/>
    <property type="molecule type" value="Genomic_DNA"/>
</dbReference>
<dbReference type="InterPro" id="IPR003831">
    <property type="entry name" value="DUF211"/>
</dbReference>
<dbReference type="PANTHER" id="PTHR42240:SF1">
    <property type="entry name" value="DUF211 DOMAIN-CONTAINING PROTEIN"/>
    <property type="match status" value="1"/>
</dbReference>
<dbReference type="PANTHER" id="PTHR42240">
    <property type="entry name" value="DUF211 DOMAIN-CONTAINING PROTEIN"/>
    <property type="match status" value="1"/>
</dbReference>
<proteinExistence type="predicted"/>
<accession>A0ABX0ZZF8</accession>
<reference evidence="1 2" key="1">
    <citation type="submission" date="2020-03" db="EMBL/GenBank/DDBJ databases">
        <title>WGS of actinomycetes isolated from Thailand.</title>
        <authorList>
            <person name="Thawai C."/>
        </authorList>
    </citation>
    <scope>NUCLEOTIDE SEQUENCE [LARGE SCALE GENOMIC DNA]</scope>
    <source>
        <strain evidence="1 2">PRB2-1</strain>
    </source>
</reference>
<dbReference type="SUPFAM" id="SSF160363">
    <property type="entry name" value="MTH889-like"/>
    <property type="match status" value="1"/>
</dbReference>
<keyword evidence="2" id="KW-1185">Reference proteome</keyword>
<gene>
    <name evidence="1" type="ORF">HCN08_25805</name>
</gene>